<dbReference type="PIRSF" id="PIRSF006806">
    <property type="entry name" value="FTHF_cligase"/>
    <property type="match status" value="1"/>
</dbReference>
<keyword evidence="7" id="KW-1185">Reference proteome</keyword>
<evidence type="ECO:0000256" key="4">
    <source>
        <dbReference type="PIRSR" id="PIRSR006806-1"/>
    </source>
</evidence>
<dbReference type="GO" id="GO:0046872">
    <property type="term" value="F:metal ion binding"/>
    <property type="evidence" value="ECO:0007669"/>
    <property type="project" value="UniProtKB-KW"/>
</dbReference>
<evidence type="ECO:0000256" key="3">
    <source>
        <dbReference type="ARBA" id="ARBA00022840"/>
    </source>
</evidence>
<evidence type="ECO:0000313" key="6">
    <source>
        <dbReference type="EMBL" id="MEA5446567.1"/>
    </source>
</evidence>
<comment type="similarity">
    <text evidence="1 5">Belongs to the 5-formyltetrahydrofolate cyclo-ligase family.</text>
</comment>
<dbReference type="PANTHER" id="PTHR23407">
    <property type="entry name" value="ATPASE INHIBITOR/5-FORMYLTETRAHYDROFOLATE CYCLO-LIGASE"/>
    <property type="match status" value="1"/>
</dbReference>
<dbReference type="PANTHER" id="PTHR23407:SF1">
    <property type="entry name" value="5-FORMYLTETRAHYDROFOLATE CYCLO-LIGASE"/>
    <property type="match status" value="1"/>
</dbReference>
<sequence length="202" mass="22920">MASVRSLRRELKTRRRQLPQAQRAIMNHRLCRHLLGSSCFLRSHTVAAYIPFGGEPDLRPVLQAAAERGKQCFLPVVLPHENRLVFRRWQPGQTLISNHFGIPEPPPEAGECLVHGIDLVLTPLVAFDHEGNRVGMGAGFYDRSFAFRLLREHWPGPRLVGTAWAFQQQTKLPKQAWDIPLDAVITETGWQDFCQVEAATKQ</sequence>
<comment type="caution">
    <text evidence="6">The sequence shown here is derived from an EMBL/GenBank/DDBJ whole genome shotgun (WGS) entry which is preliminary data.</text>
</comment>
<dbReference type="GO" id="GO:0009396">
    <property type="term" value="P:folic acid-containing compound biosynthetic process"/>
    <property type="evidence" value="ECO:0007669"/>
    <property type="project" value="TreeGrafter"/>
</dbReference>
<dbReference type="NCBIfam" id="TIGR02727">
    <property type="entry name" value="MTHFS_bact"/>
    <property type="match status" value="1"/>
</dbReference>
<organism evidence="6 7">
    <name type="scientific">Natronospira elongata</name>
    <dbReference type="NCBI Taxonomy" id="3110268"/>
    <lineage>
        <taxon>Bacteria</taxon>
        <taxon>Pseudomonadati</taxon>
        <taxon>Pseudomonadota</taxon>
        <taxon>Gammaproteobacteria</taxon>
        <taxon>Natronospirales</taxon>
        <taxon>Natronospiraceae</taxon>
        <taxon>Natronospira</taxon>
    </lineage>
</organism>
<dbReference type="GO" id="GO:0035999">
    <property type="term" value="P:tetrahydrofolate interconversion"/>
    <property type="evidence" value="ECO:0007669"/>
    <property type="project" value="TreeGrafter"/>
</dbReference>
<reference evidence="6 7" key="1">
    <citation type="submission" date="2023-12" db="EMBL/GenBank/DDBJ databases">
        <title>Whole-genome sequencing of halo(alkali)philic microorganisms from hypersaline lakes.</title>
        <authorList>
            <person name="Sorokin D.Y."/>
            <person name="Merkel A.Y."/>
            <person name="Messina E."/>
            <person name="Yakimov M."/>
        </authorList>
    </citation>
    <scope>NUCLEOTIDE SEQUENCE [LARGE SCALE GENOMIC DNA]</scope>
    <source>
        <strain evidence="6 7">AB-CW1</strain>
    </source>
</reference>
<dbReference type="Proteomes" id="UP001302316">
    <property type="component" value="Unassembled WGS sequence"/>
</dbReference>
<keyword evidence="5" id="KW-0460">Magnesium</keyword>
<dbReference type="InterPro" id="IPR024185">
    <property type="entry name" value="FTHF_cligase-like_sf"/>
</dbReference>
<dbReference type="EMBL" id="JAYGII010000040">
    <property type="protein sequence ID" value="MEA5446567.1"/>
    <property type="molecule type" value="Genomic_DNA"/>
</dbReference>
<comment type="cofactor">
    <cofactor evidence="5">
        <name>Mg(2+)</name>
        <dbReference type="ChEBI" id="CHEBI:18420"/>
    </cofactor>
</comment>
<name>A0AAP6JH52_9GAMM</name>
<evidence type="ECO:0000256" key="5">
    <source>
        <dbReference type="RuleBase" id="RU361279"/>
    </source>
</evidence>
<evidence type="ECO:0000256" key="2">
    <source>
        <dbReference type="ARBA" id="ARBA00022741"/>
    </source>
</evidence>
<dbReference type="SUPFAM" id="SSF100950">
    <property type="entry name" value="NagB/RpiA/CoA transferase-like"/>
    <property type="match status" value="1"/>
</dbReference>
<evidence type="ECO:0000256" key="1">
    <source>
        <dbReference type="ARBA" id="ARBA00010638"/>
    </source>
</evidence>
<keyword evidence="2 4" id="KW-0547">Nucleotide-binding</keyword>
<feature type="binding site" evidence="4">
    <location>
        <position position="55"/>
    </location>
    <ligand>
        <name>substrate</name>
    </ligand>
</feature>
<accession>A0AAP6JH52</accession>
<dbReference type="AlphaFoldDB" id="A0AAP6JH52"/>
<dbReference type="Gene3D" id="3.40.50.10420">
    <property type="entry name" value="NagB/RpiA/CoA transferase-like"/>
    <property type="match status" value="1"/>
</dbReference>
<feature type="binding site" evidence="4">
    <location>
        <position position="50"/>
    </location>
    <ligand>
        <name>substrate</name>
    </ligand>
</feature>
<dbReference type="InterPro" id="IPR037171">
    <property type="entry name" value="NagB/RpiA_transferase-like"/>
</dbReference>
<proteinExistence type="inferred from homology"/>
<keyword evidence="3 4" id="KW-0067">ATP-binding</keyword>
<dbReference type="RefSeq" id="WP_346052904.1">
    <property type="nucleotide sequence ID" value="NZ_JAYGII010000040.1"/>
</dbReference>
<evidence type="ECO:0000313" key="7">
    <source>
        <dbReference type="Proteomes" id="UP001302316"/>
    </source>
</evidence>
<keyword evidence="6" id="KW-0436">Ligase</keyword>
<keyword evidence="5" id="KW-0479">Metal-binding</keyword>
<feature type="binding site" evidence="4">
    <location>
        <begin position="133"/>
        <end position="141"/>
    </location>
    <ligand>
        <name>ATP</name>
        <dbReference type="ChEBI" id="CHEBI:30616"/>
    </ligand>
</feature>
<dbReference type="GO" id="GO:0005524">
    <property type="term" value="F:ATP binding"/>
    <property type="evidence" value="ECO:0007669"/>
    <property type="project" value="UniProtKB-KW"/>
</dbReference>
<gene>
    <name evidence="6" type="ORF">VCB98_12135</name>
</gene>
<protein>
    <recommendedName>
        <fullName evidence="5">5-formyltetrahydrofolate cyclo-ligase</fullName>
        <ecNumber evidence="5">6.3.3.2</ecNumber>
    </recommendedName>
</protein>
<dbReference type="EC" id="6.3.3.2" evidence="5"/>
<comment type="catalytic activity">
    <reaction evidence="5">
        <text>(6S)-5-formyl-5,6,7,8-tetrahydrofolate + ATP = (6R)-5,10-methenyltetrahydrofolate + ADP + phosphate</text>
        <dbReference type="Rhea" id="RHEA:10488"/>
        <dbReference type="ChEBI" id="CHEBI:30616"/>
        <dbReference type="ChEBI" id="CHEBI:43474"/>
        <dbReference type="ChEBI" id="CHEBI:57455"/>
        <dbReference type="ChEBI" id="CHEBI:57457"/>
        <dbReference type="ChEBI" id="CHEBI:456216"/>
        <dbReference type="EC" id="6.3.3.2"/>
    </reaction>
</comment>
<dbReference type="Pfam" id="PF01812">
    <property type="entry name" value="5-FTHF_cyc-lig"/>
    <property type="match status" value="1"/>
</dbReference>
<dbReference type="GO" id="GO:0030272">
    <property type="term" value="F:5-formyltetrahydrofolate cyclo-ligase activity"/>
    <property type="evidence" value="ECO:0007669"/>
    <property type="project" value="UniProtKB-EC"/>
</dbReference>
<dbReference type="InterPro" id="IPR002698">
    <property type="entry name" value="FTHF_cligase"/>
</dbReference>